<keyword evidence="3" id="KW-1133">Transmembrane helix</keyword>
<feature type="region of interest" description="Disordered" evidence="2">
    <location>
        <begin position="272"/>
        <end position="291"/>
    </location>
</feature>
<evidence type="ECO:0000313" key="6">
    <source>
        <dbReference type="Proteomes" id="UP000265509"/>
    </source>
</evidence>
<reference evidence="5 6" key="1">
    <citation type="submission" date="2018-07" db="EMBL/GenBank/DDBJ databases">
        <title>Halioglobus sp. genome submission.</title>
        <authorList>
            <person name="Ye M.-Q."/>
            <person name="Du Z.-J."/>
        </authorList>
    </citation>
    <scope>NUCLEOTIDE SEQUENCE [LARGE SCALE GENOMIC DNA]</scope>
    <source>
        <strain evidence="5 6">U0301</strain>
    </source>
</reference>
<evidence type="ECO:0000256" key="2">
    <source>
        <dbReference type="SAM" id="MobiDB-lite"/>
    </source>
</evidence>
<feature type="compositionally biased region" description="Low complexity" evidence="2">
    <location>
        <begin position="136"/>
        <end position="147"/>
    </location>
</feature>
<evidence type="ECO:0000313" key="5">
    <source>
        <dbReference type="EMBL" id="RLQ20880.1"/>
    </source>
</evidence>
<dbReference type="GO" id="GO:0042834">
    <property type="term" value="F:peptidoglycan binding"/>
    <property type="evidence" value="ECO:0007669"/>
    <property type="project" value="InterPro"/>
</dbReference>
<sequence length="374" mass="40482">MVVRSATIPRHRDNGAQSAMSDRDDDNTPTQAADQDQSRRDSLFSDFEDTNEFEDSDRDSDFAAIYTEVDDEEPEFGDEDLAWELEEEDPDGKTGAANRDPWGESADTGREEPDLWEASPNPPGAFDDEPPEAEDALPLAATASTAGDSDDWEAFEDEEYEEEERRELSISPGMIVVALIALGLLVAGGYGVIDQRAGMQEEIRELQAKLGTAAAPSEVTASRQAAEQAAERNTLLEQQVAELRRENRSLQAIVTGLEKQLTAQQEAINEATPAAKPAPEPVARPAPASSSAPAAAGSWFVNFSSYSQRSTAESWASKLHPGKGRVIVASGDSNGRTIYRVRVVDLPDKAAAEAIARRLEADYGLARLWVGQSG</sequence>
<keyword evidence="1" id="KW-0175">Coiled coil</keyword>
<dbReference type="OrthoDB" id="5740403at2"/>
<feature type="compositionally biased region" description="Acidic residues" evidence="2">
    <location>
        <begin position="126"/>
        <end position="135"/>
    </location>
</feature>
<comment type="caution">
    <text evidence="5">The sequence shown here is derived from an EMBL/GenBank/DDBJ whole genome shotgun (WGS) entry which is preliminary data.</text>
</comment>
<feature type="compositionally biased region" description="Acidic residues" evidence="2">
    <location>
        <begin position="46"/>
        <end position="58"/>
    </location>
</feature>
<evidence type="ECO:0000256" key="1">
    <source>
        <dbReference type="SAM" id="Coils"/>
    </source>
</evidence>
<gene>
    <name evidence="5" type="ORF">DWB85_15040</name>
</gene>
<dbReference type="SUPFAM" id="SSF110997">
    <property type="entry name" value="Sporulation related repeat"/>
    <property type="match status" value="1"/>
</dbReference>
<keyword evidence="6" id="KW-1185">Reference proteome</keyword>
<name>A0A3L7DW94_9GAMM</name>
<feature type="coiled-coil region" evidence="1">
    <location>
        <begin position="226"/>
        <end position="260"/>
    </location>
</feature>
<dbReference type="InterPro" id="IPR007730">
    <property type="entry name" value="SPOR-like_dom"/>
</dbReference>
<dbReference type="Gene3D" id="3.30.70.1070">
    <property type="entry name" value="Sporulation related repeat"/>
    <property type="match status" value="1"/>
</dbReference>
<feature type="compositionally biased region" description="Acidic residues" evidence="2">
    <location>
        <begin position="68"/>
        <end position="90"/>
    </location>
</feature>
<feature type="domain" description="SPOR" evidence="4">
    <location>
        <begin position="293"/>
        <end position="372"/>
    </location>
</feature>
<dbReference type="InterPro" id="IPR036680">
    <property type="entry name" value="SPOR-like_sf"/>
</dbReference>
<dbReference type="PROSITE" id="PS51724">
    <property type="entry name" value="SPOR"/>
    <property type="match status" value="1"/>
</dbReference>
<dbReference type="Pfam" id="PF05036">
    <property type="entry name" value="SPOR"/>
    <property type="match status" value="1"/>
</dbReference>
<evidence type="ECO:0000259" key="4">
    <source>
        <dbReference type="PROSITE" id="PS51724"/>
    </source>
</evidence>
<feature type="compositionally biased region" description="Acidic residues" evidence="2">
    <location>
        <begin position="148"/>
        <end position="162"/>
    </location>
</feature>
<proteinExistence type="predicted"/>
<feature type="transmembrane region" description="Helical" evidence="3">
    <location>
        <begin position="174"/>
        <end position="193"/>
    </location>
</feature>
<keyword evidence="3" id="KW-0812">Transmembrane</keyword>
<dbReference type="EMBL" id="QRAN01000018">
    <property type="protein sequence ID" value="RLQ20880.1"/>
    <property type="molecule type" value="Genomic_DNA"/>
</dbReference>
<protein>
    <recommendedName>
        <fullName evidence="4">SPOR domain-containing protein</fullName>
    </recommendedName>
</protein>
<dbReference type="AlphaFoldDB" id="A0A3L7DW94"/>
<evidence type="ECO:0000256" key="3">
    <source>
        <dbReference type="SAM" id="Phobius"/>
    </source>
</evidence>
<keyword evidence="3" id="KW-0472">Membrane</keyword>
<organism evidence="5 6">
    <name type="scientific">Seongchinamella sediminis</name>
    <dbReference type="NCBI Taxonomy" id="2283635"/>
    <lineage>
        <taxon>Bacteria</taxon>
        <taxon>Pseudomonadati</taxon>
        <taxon>Pseudomonadota</taxon>
        <taxon>Gammaproteobacteria</taxon>
        <taxon>Cellvibrionales</taxon>
        <taxon>Halieaceae</taxon>
        <taxon>Seongchinamella</taxon>
    </lineage>
</organism>
<accession>A0A3L7DW94</accession>
<feature type="region of interest" description="Disordered" evidence="2">
    <location>
        <begin position="1"/>
        <end position="166"/>
    </location>
</feature>
<dbReference type="Proteomes" id="UP000265509">
    <property type="component" value="Unassembled WGS sequence"/>
</dbReference>